<feature type="domain" description="RsdA/BaiN/AoA(So)-like Rossmann fold-like" evidence="4">
    <location>
        <begin position="8"/>
        <end position="411"/>
    </location>
</feature>
<dbReference type="PRINTS" id="PR00411">
    <property type="entry name" value="PNDRDTASEI"/>
</dbReference>
<evidence type="ECO:0000259" key="4">
    <source>
        <dbReference type="Pfam" id="PF03486"/>
    </source>
</evidence>
<evidence type="ECO:0000256" key="1">
    <source>
        <dbReference type="ARBA" id="ARBA00001974"/>
    </source>
</evidence>
<gene>
    <name evidence="6" type="ORF">IAD50_01255</name>
</gene>
<evidence type="ECO:0000259" key="5">
    <source>
        <dbReference type="Pfam" id="PF22780"/>
    </source>
</evidence>
<feature type="domain" description="RsdA/BaiN/AoA(So)-like insert" evidence="5">
    <location>
        <begin position="200"/>
        <end position="358"/>
    </location>
</feature>
<protein>
    <submittedName>
        <fullName evidence="6">NAD(P)/FAD-dependent oxidoreductase</fullName>
    </submittedName>
</protein>
<dbReference type="InterPro" id="IPR055178">
    <property type="entry name" value="RsdA/BaiN/AoA(So)-like_dom"/>
</dbReference>
<dbReference type="Gene3D" id="1.10.8.260">
    <property type="entry name" value="HI0933 insert domain-like"/>
    <property type="match status" value="1"/>
</dbReference>
<keyword evidence="2" id="KW-0285">Flavoprotein</keyword>
<comment type="caution">
    <text evidence="6">The sequence shown here is derived from an EMBL/GenBank/DDBJ whole genome shotgun (WGS) entry which is preliminary data.</text>
</comment>
<evidence type="ECO:0000313" key="7">
    <source>
        <dbReference type="Proteomes" id="UP000824089"/>
    </source>
</evidence>
<dbReference type="Gene3D" id="2.40.30.10">
    <property type="entry name" value="Translation factors"/>
    <property type="match status" value="1"/>
</dbReference>
<comment type="cofactor">
    <cofactor evidence="1">
        <name>FAD</name>
        <dbReference type="ChEBI" id="CHEBI:57692"/>
    </cofactor>
</comment>
<dbReference type="Proteomes" id="UP000824089">
    <property type="component" value="Unassembled WGS sequence"/>
</dbReference>
<keyword evidence="3" id="KW-0274">FAD</keyword>
<evidence type="ECO:0000256" key="2">
    <source>
        <dbReference type="ARBA" id="ARBA00022630"/>
    </source>
</evidence>
<dbReference type="NCBIfam" id="TIGR00275">
    <property type="entry name" value="aminoacetone oxidase family FAD-binding enzyme"/>
    <property type="match status" value="1"/>
</dbReference>
<dbReference type="AlphaFoldDB" id="A0A9D1I6F7"/>
<dbReference type="PANTHER" id="PTHR42887:SF2">
    <property type="entry name" value="OS12G0638800 PROTEIN"/>
    <property type="match status" value="1"/>
</dbReference>
<evidence type="ECO:0000256" key="3">
    <source>
        <dbReference type="ARBA" id="ARBA00022827"/>
    </source>
</evidence>
<accession>A0A9D1I6F7</accession>
<dbReference type="InterPro" id="IPR004792">
    <property type="entry name" value="BaiN-like"/>
</dbReference>
<reference evidence="6" key="2">
    <citation type="journal article" date="2021" name="PeerJ">
        <title>Extensive microbial diversity within the chicken gut microbiome revealed by metagenomics and culture.</title>
        <authorList>
            <person name="Gilroy R."/>
            <person name="Ravi A."/>
            <person name="Getino M."/>
            <person name="Pursley I."/>
            <person name="Horton D.L."/>
            <person name="Alikhan N.F."/>
            <person name="Baker D."/>
            <person name="Gharbi K."/>
            <person name="Hall N."/>
            <person name="Watson M."/>
            <person name="Adriaenssens E.M."/>
            <person name="Foster-Nyarko E."/>
            <person name="Jarju S."/>
            <person name="Secka A."/>
            <person name="Antonio M."/>
            <person name="Oren A."/>
            <person name="Chaudhuri R.R."/>
            <person name="La Ragione R."/>
            <person name="Hildebrand F."/>
            <person name="Pallen M.J."/>
        </authorList>
    </citation>
    <scope>NUCLEOTIDE SEQUENCE</scope>
    <source>
        <strain evidence="6">CHK195-4489</strain>
    </source>
</reference>
<dbReference type="EMBL" id="DVMM01000023">
    <property type="protein sequence ID" value="HIU28904.1"/>
    <property type="molecule type" value="Genomic_DNA"/>
</dbReference>
<dbReference type="InterPro" id="IPR023166">
    <property type="entry name" value="BaiN-like_dom_sf"/>
</dbReference>
<dbReference type="InterPro" id="IPR036188">
    <property type="entry name" value="FAD/NAD-bd_sf"/>
</dbReference>
<proteinExistence type="predicted"/>
<dbReference type="Gene3D" id="3.50.50.60">
    <property type="entry name" value="FAD/NAD(P)-binding domain"/>
    <property type="match status" value="1"/>
</dbReference>
<dbReference type="PANTHER" id="PTHR42887">
    <property type="entry name" value="OS12G0638800 PROTEIN"/>
    <property type="match status" value="1"/>
</dbReference>
<evidence type="ECO:0000313" key="6">
    <source>
        <dbReference type="EMBL" id="HIU28904.1"/>
    </source>
</evidence>
<dbReference type="SUPFAM" id="SSF160996">
    <property type="entry name" value="HI0933 insert domain-like"/>
    <property type="match status" value="1"/>
</dbReference>
<organism evidence="6 7">
    <name type="scientific">Candidatus Egerieisoma faecipullorum</name>
    <dbReference type="NCBI Taxonomy" id="2840963"/>
    <lineage>
        <taxon>Bacteria</taxon>
        <taxon>Bacillati</taxon>
        <taxon>Bacillota</taxon>
        <taxon>Clostridia</taxon>
        <taxon>Eubacteriales</taxon>
        <taxon>Clostridiaceae</taxon>
        <taxon>Clostridiaceae incertae sedis</taxon>
        <taxon>Candidatus Egerieisoma</taxon>
    </lineage>
</organism>
<name>A0A9D1I6F7_9CLOT</name>
<dbReference type="Pfam" id="PF22780">
    <property type="entry name" value="HI0933_like_1st"/>
    <property type="match status" value="1"/>
</dbReference>
<dbReference type="PRINTS" id="PR00368">
    <property type="entry name" value="FADPNR"/>
</dbReference>
<sequence>MKAKFDYDCIVIGGGPAGLMAAIQSAAAGNRVAVLERNGVLCKKLRITGKGRCNLTNDCDFDSLMAGIPHNPKFLFSALKKFSNTDIISFFQEQGLKTVTERGGRVFPETQRAGDVAGALIACARKHHIDIFTNTRVLSVWIEEHTVRGVLFRCGSNESRLSAPFVVVATGGLSYPLTGSTGDGYLFAEQAGHTIISPHASLAALLSGEPFMNALKGLSLRNISISLLENGRIVYQDFGELLFTGSGVSGPVILSASAYYKPDSETVLHIDLKPALDEKKLYERIQRDFLESSRKLFSNALDKLLPKKMIPVLIARTGISPTKPVNQLSREERMTVVRLMKQFPVRIDAIDDVKNAIVTAGGVCVREVDPKTMESKLCRGLFFAGEVLDVDGYTGGFNLTIAFSTGYAAGSGTNKKE</sequence>
<dbReference type="InterPro" id="IPR057661">
    <property type="entry name" value="RsdA/BaiN/AoA(So)_Rossmann"/>
</dbReference>
<reference evidence="6" key="1">
    <citation type="submission" date="2020-10" db="EMBL/GenBank/DDBJ databases">
        <authorList>
            <person name="Gilroy R."/>
        </authorList>
    </citation>
    <scope>NUCLEOTIDE SEQUENCE</scope>
    <source>
        <strain evidence="6">CHK195-4489</strain>
    </source>
</reference>
<dbReference type="SUPFAM" id="SSF51905">
    <property type="entry name" value="FAD/NAD(P)-binding domain"/>
    <property type="match status" value="1"/>
</dbReference>
<dbReference type="Pfam" id="PF03486">
    <property type="entry name" value="HI0933_like"/>
    <property type="match status" value="1"/>
</dbReference>